<feature type="region of interest" description="Disordered" evidence="1">
    <location>
        <begin position="162"/>
        <end position="202"/>
    </location>
</feature>
<reference evidence="2" key="1">
    <citation type="submission" date="2023-04" db="EMBL/GenBank/DDBJ databases">
        <authorList>
            <consortium name="ELIXIR-Norway"/>
        </authorList>
    </citation>
    <scope>NUCLEOTIDE SEQUENCE [LARGE SCALE GENOMIC DNA]</scope>
</reference>
<sequence>MERSRKPGRDAGGGTNPDGTLTVGSRSVRHPCRPCGPLARSLHCHGRPGPPDSGLLAGPLAADPSLGLSPPHAAPGSWPSRRAPGWLSDHPEHGECSPPPPSPGQASELHGQAPLLTPAGGSGHQPLLPTNSPENAEVPFPTWAPSSLAFWASVPPLQRCPPLLGTPAPETLLAHSNPREQGERRLSPPPRPPSCGPSTSFSSMLEAGLPSLAASPTPHQAQASLLLTRAPRGQANSHSWPDVSDPLPAPLAATGRPADPVLNEPPRAAYAFSTGWSFLRVFPELLGTAFRPSCKRGMFTRSPALGCKRDEGCTLRPALFTPLLNVSLE</sequence>
<evidence type="ECO:0000256" key="1">
    <source>
        <dbReference type="SAM" id="MobiDB-lite"/>
    </source>
</evidence>
<dbReference type="Proteomes" id="UP001176941">
    <property type="component" value="Chromosome 15"/>
</dbReference>
<protein>
    <submittedName>
        <fullName evidence="2">Uncharacterized protein</fullName>
    </submittedName>
</protein>
<accession>A0ABN8YCA0</accession>
<evidence type="ECO:0000313" key="3">
    <source>
        <dbReference type="Proteomes" id="UP001176941"/>
    </source>
</evidence>
<keyword evidence="3" id="KW-1185">Reference proteome</keyword>
<proteinExistence type="predicted"/>
<evidence type="ECO:0000313" key="2">
    <source>
        <dbReference type="EMBL" id="CAI9157394.1"/>
    </source>
</evidence>
<gene>
    <name evidence="2" type="ORF">MRATA1EN1_LOCUS6356</name>
</gene>
<feature type="compositionally biased region" description="Basic and acidic residues" evidence="1">
    <location>
        <begin position="177"/>
        <end position="186"/>
    </location>
</feature>
<dbReference type="EMBL" id="OX459951">
    <property type="protein sequence ID" value="CAI9157394.1"/>
    <property type="molecule type" value="Genomic_DNA"/>
</dbReference>
<organism evidence="2 3">
    <name type="scientific">Rangifer tarandus platyrhynchus</name>
    <name type="common">Svalbard reindeer</name>
    <dbReference type="NCBI Taxonomy" id="3082113"/>
    <lineage>
        <taxon>Eukaryota</taxon>
        <taxon>Metazoa</taxon>
        <taxon>Chordata</taxon>
        <taxon>Craniata</taxon>
        <taxon>Vertebrata</taxon>
        <taxon>Euteleostomi</taxon>
        <taxon>Mammalia</taxon>
        <taxon>Eutheria</taxon>
        <taxon>Laurasiatheria</taxon>
        <taxon>Artiodactyla</taxon>
        <taxon>Ruminantia</taxon>
        <taxon>Pecora</taxon>
        <taxon>Cervidae</taxon>
        <taxon>Odocoileinae</taxon>
        <taxon>Rangifer</taxon>
    </lineage>
</organism>
<name>A0ABN8YCA0_RANTA</name>
<feature type="region of interest" description="Disordered" evidence="1">
    <location>
        <begin position="1"/>
        <end position="141"/>
    </location>
</feature>